<evidence type="ECO:0000256" key="1">
    <source>
        <dbReference type="SAM" id="MobiDB-lite"/>
    </source>
</evidence>
<keyword evidence="4" id="KW-1185">Reference proteome</keyword>
<keyword evidence="2" id="KW-0812">Transmembrane</keyword>
<feature type="region of interest" description="Disordered" evidence="1">
    <location>
        <begin position="1064"/>
        <end position="1090"/>
    </location>
</feature>
<dbReference type="VEuPathDB" id="VectorBase:ADIR002893"/>
<evidence type="ECO:0000313" key="4">
    <source>
        <dbReference type="Proteomes" id="UP000075884"/>
    </source>
</evidence>
<protein>
    <recommendedName>
        <fullName evidence="5">GPS domain-containing protein</fullName>
    </recommendedName>
</protein>
<evidence type="ECO:0008006" key="5">
    <source>
        <dbReference type="Google" id="ProtNLM"/>
    </source>
</evidence>
<evidence type="ECO:0000256" key="2">
    <source>
        <dbReference type="SAM" id="Phobius"/>
    </source>
</evidence>
<feature type="compositionally biased region" description="Polar residues" evidence="1">
    <location>
        <begin position="752"/>
        <end position="766"/>
    </location>
</feature>
<feature type="region of interest" description="Disordered" evidence="1">
    <location>
        <begin position="739"/>
        <end position="766"/>
    </location>
</feature>
<name>A0A182N5H4_9DIPT</name>
<feature type="compositionally biased region" description="Polar residues" evidence="1">
    <location>
        <begin position="1064"/>
        <end position="1083"/>
    </location>
</feature>
<reference evidence="4" key="1">
    <citation type="submission" date="2013-03" db="EMBL/GenBank/DDBJ databases">
        <title>The Genome Sequence of Anopheles dirus WRAIR2.</title>
        <authorList>
            <consortium name="The Broad Institute Genomics Platform"/>
            <person name="Neafsey D.E."/>
            <person name="Walton C."/>
            <person name="Walker B."/>
            <person name="Young S.K."/>
            <person name="Zeng Q."/>
            <person name="Gargeya S."/>
            <person name="Fitzgerald M."/>
            <person name="Haas B."/>
            <person name="Abouelleil A."/>
            <person name="Allen A.W."/>
            <person name="Alvarado L."/>
            <person name="Arachchi H.M."/>
            <person name="Berlin A.M."/>
            <person name="Chapman S.B."/>
            <person name="Gainer-Dewar J."/>
            <person name="Goldberg J."/>
            <person name="Griggs A."/>
            <person name="Gujja S."/>
            <person name="Hansen M."/>
            <person name="Howarth C."/>
            <person name="Imamovic A."/>
            <person name="Ireland A."/>
            <person name="Larimer J."/>
            <person name="McCowan C."/>
            <person name="Murphy C."/>
            <person name="Pearson M."/>
            <person name="Poon T.W."/>
            <person name="Priest M."/>
            <person name="Roberts A."/>
            <person name="Saif S."/>
            <person name="Shea T."/>
            <person name="Sisk P."/>
            <person name="Sykes S."/>
            <person name="Wortman J."/>
            <person name="Nusbaum C."/>
            <person name="Birren B."/>
        </authorList>
    </citation>
    <scope>NUCLEOTIDE SEQUENCE [LARGE SCALE GENOMIC DNA]</scope>
    <source>
        <strain evidence="4">WRAIR2</strain>
    </source>
</reference>
<organism evidence="3 4">
    <name type="scientific">Anopheles dirus</name>
    <dbReference type="NCBI Taxonomy" id="7168"/>
    <lineage>
        <taxon>Eukaryota</taxon>
        <taxon>Metazoa</taxon>
        <taxon>Ecdysozoa</taxon>
        <taxon>Arthropoda</taxon>
        <taxon>Hexapoda</taxon>
        <taxon>Insecta</taxon>
        <taxon>Pterygota</taxon>
        <taxon>Neoptera</taxon>
        <taxon>Endopterygota</taxon>
        <taxon>Diptera</taxon>
        <taxon>Nematocera</taxon>
        <taxon>Culicoidea</taxon>
        <taxon>Culicidae</taxon>
        <taxon>Anophelinae</taxon>
        <taxon>Anopheles</taxon>
    </lineage>
</organism>
<proteinExistence type="predicted"/>
<keyword evidence="2" id="KW-1133">Transmembrane helix</keyword>
<dbReference type="EnsemblMetazoa" id="ADIR002893-RA">
    <property type="protein sequence ID" value="ADIR002893-PA"/>
    <property type="gene ID" value="ADIR002893"/>
</dbReference>
<keyword evidence="2" id="KW-0472">Membrane</keyword>
<dbReference type="STRING" id="7168.A0A182N5H4"/>
<feature type="transmembrane region" description="Helical" evidence="2">
    <location>
        <begin position="1100"/>
        <end position="1122"/>
    </location>
</feature>
<sequence>MCDGIGYRKSILQVRDDEVDLCKTGLLGAEKPTFRIIAPEFICNPETTEKAGFVGNGTRGNSTQSPSRELTIGFQTSGGQQLHYRVRAYFTLLGDIEVISQRHTVGLWRAVRQLEQRVRRDRDVIAQRGQMTIGTDELLPGVMYSFGVVAVDAAGTESDEQNFTMTYRTADQGASYEHGGTSRSGNDVSLLMLGAEVCYADREYIVTAQLIFCRRRTDYYFRWSIAGGEGGAVDESELVAVEMERSKTLKVPAGRLLPGRAYDIEVSVLSSKAVDEIIAKARMRVSVLQRQPEVVLFPVDAIVGIDRPVQIRSYASDGEVTWSCVKKDGGDGGNCDDTMDISDGSTIVTFYKVGQHLIKASIGHEMNSANYQSTLTVHSKVTPSVRLLQWSRYPAVAGEAFELLVTVAGLVPNCHSHWNVLQEDGLAYFDQALLPGTGTLGGLLIRDIEENFLSELVDYGNDTVVKDVTLSIPASQGSWKGLEPDVRYKLRLETVCPEPIDDSRKPDQQAQRDLVTSHWTFVLETNGAPRALPVELSPAGTGTALETVFKISTGIAQDSERDYPLTYAFWYTADGVHINVGTYGEITSAETVLPYTKTGTVGTYVIVCDARSACTKISGPDVRILPGKEQTVQGIALAFESIEGFFDRLNYRDALKTAFELLTTVRNSHSSLYDRSYSRFVELLKQAIVHIGKVYRETTFLSEASIEKFITQTKPILDLEESSNHELFQQLLELMEQPSGDGEQPIARSKRSPQSSASLPSAGAQGTSKINTKLTLMESLTVSKNASIARQSRASLLSYVHQATKSYCALESHFVFVGQLLTLEMNRYRSLSEVNFTRMAIPNNVTVETPTGRVRFADVFRETKYFCLGRVYYARDLFAEKAAHELDLGFYEAFVLSVEQGGMWTLVDWKSDYFLWSLDGRRLPNVTCQLWEDGAWSSRHCTTVETATDTVLCNCTTIAYLRISNETEAELVEESVAGTSPAATTVISTSVTEPSPESTTVAEPESTVDAASIPSKLVTSTMGSAVIISDVVTATESDMLTLASITASSSSLAPAENVSIPTPFNTSVKDNGTPSALLQSSNGTGSGAPLHNRSHKPASIGYTIVGALAITSLALVVLVVVYRRRKTVLRLADELHTVPSRARTQSSPHVRYARFQDEHNMSGDNVSTISDVLTI</sequence>
<accession>A0A182N5H4</accession>
<reference evidence="3" key="2">
    <citation type="submission" date="2020-05" db="UniProtKB">
        <authorList>
            <consortium name="EnsemblMetazoa"/>
        </authorList>
    </citation>
    <scope>IDENTIFICATION</scope>
    <source>
        <strain evidence="3">WRAIR2</strain>
    </source>
</reference>
<dbReference type="AlphaFoldDB" id="A0A182N5H4"/>
<dbReference type="Proteomes" id="UP000075884">
    <property type="component" value="Unassembled WGS sequence"/>
</dbReference>
<evidence type="ECO:0000313" key="3">
    <source>
        <dbReference type="EnsemblMetazoa" id="ADIR002893-PA"/>
    </source>
</evidence>